<dbReference type="RefSeq" id="WP_194705230.1">
    <property type="nucleotide sequence ID" value="NZ_JADKPN010000001.1"/>
</dbReference>
<gene>
    <name evidence="1" type="ORF">ISU07_02960</name>
</gene>
<comment type="caution">
    <text evidence="1">The sequence shown here is derived from an EMBL/GenBank/DDBJ whole genome shotgun (WGS) entry which is preliminary data.</text>
</comment>
<reference evidence="1" key="1">
    <citation type="submission" date="2020-11" db="EMBL/GenBank/DDBJ databases">
        <title>Nocardioides sp. nov., isolated from Soil of Cynanchum wilfordii Hemsley rhizosphere.</title>
        <authorList>
            <person name="Lee J.-S."/>
            <person name="Suh M.K."/>
            <person name="Kim J.-S."/>
        </authorList>
    </citation>
    <scope>NUCLEOTIDE SEQUENCE</scope>
    <source>
        <strain evidence="1">KCTC 19275</strain>
    </source>
</reference>
<proteinExistence type="predicted"/>
<sequence>MLTLTENASTIVKDITAQQGGSDTAGLRITSEDPAQGLMVTAAPEPQPGDQTVEADGAKVYLDVPASQALDDQILDAAVDEAGRVQFALAPQA</sequence>
<evidence type="ECO:0000313" key="2">
    <source>
        <dbReference type="Proteomes" id="UP000640489"/>
    </source>
</evidence>
<dbReference type="Gene3D" id="2.60.300.12">
    <property type="entry name" value="HesB-like domain"/>
    <property type="match status" value="1"/>
</dbReference>
<accession>A0A930YIV0</accession>
<name>A0A930YIV0_9ACTN</name>
<keyword evidence="2" id="KW-1185">Reference proteome</keyword>
<protein>
    <submittedName>
        <fullName evidence="1">Fe-S cluster assembly protein HesB</fullName>
    </submittedName>
</protein>
<dbReference type="AlphaFoldDB" id="A0A930YIV0"/>
<dbReference type="Proteomes" id="UP000640489">
    <property type="component" value="Unassembled WGS sequence"/>
</dbReference>
<dbReference type="InterPro" id="IPR035903">
    <property type="entry name" value="HesB-like_dom_sf"/>
</dbReference>
<evidence type="ECO:0000313" key="1">
    <source>
        <dbReference type="EMBL" id="MBF4762075.1"/>
    </source>
</evidence>
<dbReference type="SUPFAM" id="SSF89360">
    <property type="entry name" value="HesB-like domain"/>
    <property type="match status" value="1"/>
</dbReference>
<organism evidence="1 2">
    <name type="scientific">Nocardioides islandensis</name>
    <dbReference type="NCBI Taxonomy" id="433663"/>
    <lineage>
        <taxon>Bacteria</taxon>
        <taxon>Bacillati</taxon>
        <taxon>Actinomycetota</taxon>
        <taxon>Actinomycetes</taxon>
        <taxon>Propionibacteriales</taxon>
        <taxon>Nocardioidaceae</taxon>
        <taxon>Nocardioides</taxon>
    </lineage>
</organism>
<dbReference type="EMBL" id="JADKPN010000001">
    <property type="protein sequence ID" value="MBF4762075.1"/>
    <property type="molecule type" value="Genomic_DNA"/>
</dbReference>